<evidence type="ECO:0000256" key="3">
    <source>
        <dbReference type="ARBA" id="ARBA00022606"/>
    </source>
</evidence>
<feature type="repeat" description="ANK" evidence="12">
    <location>
        <begin position="147"/>
        <end position="179"/>
    </location>
</feature>
<keyword evidence="17" id="KW-1185">Reference proteome</keyword>
<keyword evidence="16" id="KW-0675">Receptor</keyword>
<feature type="repeat" description="ANK" evidence="12">
    <location>
        <begin position="108"/>
        <end position="146"/>
    </location>
</feature>
<sequence length="948" mass="100355">MQRAPALRRTAGRRCRDELDSAVGGALSPQEQLFRACMSGDRRRAVRALERGADLSAPLMAVPLKGRWRGVTQFRPNLLLHAVVAAGDVALTALLLSRGADPRRADADGRTALHALAAAGRLDTTTTGRLARLLVAAGADLEQTDGAGRSACHLAAGAGHAAALAALAQLGADCGRADSAGNSPLHEAVQSGSGLTTLLALRLSPACLQRANSAGQPPLALAAGPDTARPLLAAGAAVDAATLLALLQRAPDAVPAALDSCVTTNDAPLESSTLEVSVTFSAFCGGSPATEDRLLSAVVASQQFHLLKHDTVEPFLHAKWCRVRHLYYANLVLCAALTLMVSGYCWARLGRASDGAQTALAVGVAPLAAIMAVREVFQVVHDPHQYVRSFENWVEVLLLMLIGALLAAHGGTSDRFHWLEHTVAWTLPTAWLELTLMLGRFPTFGVYINMFVSAARRLMLFVLLLTPLVIGFAVGFHVLLGVPSTGQDDVWGPFMTLPVSHITTTMMMVGEYNYDDVFLGSGFGASAGPLLALFIALMSIMAVNLLIGMTVADTRGVFREAKLQSLRHTAVQVLQVETVLRSTLLRALLPGRLLRRQQQRAAVLPLLRAPAAGAGPRCGFTAARGAVTLDAQSEDDISPAVFRPNSRPERRTVYLRVAGGGALVASGLQTRGWMQRGLLTLLRRRQQQPADQHLERLLDALLAELGRPSSVTDEELLVLTRAAWAEAPSGVSPPERAPWAEPSSGAATPSTPAPAGTVQTASSKPDRPPPDPQSAHPVDGGTAGEGRGQKRPAPEPAYAVDGKTRGGKGRAKLVPNPPESDRATASKHPAQDSRISSTQPRLPTDRPRVRKTGDRLGASPDAAAAGTGTGPPRRPGRAERRRERWRKEALAQRDATVALCQKLNTVLVSVGDLSRKVTTLQRRLAVGDALTQTAARNSCVQRPAPGVR</sequence>
<evidence type="ECO:0000313" key="16">
    <source>
        <dbReference type="EMBL" id="KAF0304763.1"/>
    </source>
</evidence>
<evidence type="ECO:0000256" key="1">
    <source>
        <dbReference type="ARBA" id="ARBA00004141"/>
    </source>
</evidence>
<keyword evidence="8" id="KW-0406">Ion transport</keyword>
<dbReference type="InterPro" id="IPR002110">
    <property type="entry name" value="Ankyrin_rpt"/>
</dbReference>
<keyword evidence="2" id="KW-0813">Transport</keyword>
<dbReference type="InterPro" id="IPR036770">
    <property type="entry name" value="Ankyrin_rpt-contain_sf"/>
</dbReference>
<evidence type="ECO:0000256" key="6">
    <source>
        <dbReference type="ARBA" id="ARBA00022989"/>
    </source>
</evidence>
<evidence type="ECO:0000313" key="17">
    <source>
        <dbReference type="Proteomes" id="UP000440578"/>
    </source>
</evidence>
<feature type="transmembrane region" description="Helical" evidence="14">
    <location>
        <begin position="326"/>
        <end position="349"/>
    </location>
</feature>
<dbReference type="AlphaFoldDB" id="A0A6A4WFI6"/>
<evidence type="ECO:0000256" key="13">
    <source>
        <dbReference type="SAM" id="MobiDB-lite"/>
    </source>
</evidence>
<dbReference type="InterPro" id="IPR005821">
    <property type="entry name" value="Ion_trans_dom"/>
</dbReference>
<dbReference type="SUPFAM" id="SSF48403">
    <property type="entry name" value="Ankyrin repeat"/>
    <property type="match status" value="1"/>
</dbReference>
<evidence type="ECO:0000259" key="15">
    <source>
        <dbReference type="Pfam" id="PF00520"/>
    </source>
</evidence>
<comment type="caution">
    <text evidence="16">The sequence shown here is derived from an EMBL/GenBank/DDBJ whole genome shotgun (WGS) entry which is preliminary data.</text>
</comment>
<feature type="compositionally biased region" description="Basic and acidic residues" evidence="13">
    <location>
        <begin position="876"/>
        <end position="885"/>
    </location>
</feature>
<feature type="transmembrane region" description="Helical" evidence="14">
    <location>
        <begin position="458"/>
        <end position="480"/>
    </location>
</feature>
<feature type="transmembrane region" description="Helical" evidence="14">
    <location>
        <begin position="430"/>
        <end position="451"/>
    </location>
</feature>
<feature type="domain" description="Ion transport" evidence="15">
    <location>
        <begin position="367"/>
        <end position="550"/>
    </location>
</feature>
<keyword evidence="10" id="KW-0325">Glycoprotein</keyword>
<dbReference type="PROSITE" id="PS50297">
    <property type="entry name" value="ANK_REP_REGION"/>
    <property type="match status" value="1"/>
</dbReference>
<protein>
    <submittedName>
        <fullName evidence="16">Transient receptor potential channel pyrexia</fullName>
    </submittedName>
</protein>
<dbReference type="Pfam" id="PF00520">
    <property type="entry name" value="Ion_trans"/>
    <property type="match status" value="1"/>
</dbReference>
<evidence type="ECO:0000256" key="5">
    <source>
        <dbReference type="ARBA" id="ARBA00022737"/>
    </source>
</evidence>
<keyword evidence="6 14" id="KW-1133">Transmembrane helix</keyword>
<dbReference type="GO" id="GO:0034703">
    <property type="term" value="C:cation channel complex"/>
    <property type="evidence" value="ECO:0007669"/>
    <property type="project" value="UniProtKB-ARBA"/>
</dbReference>
<evidence type="ECO:0000256" key="14">
    <source>
        <dbReference type="SAM" id="Phobius"/>
    </source>
</evidence>
<dbReference type="Proteomes" id="UP000440578">
    <property type="component" value="Unassembled WGS sequence"/>
</dbReference>
<name>A0A6A4WFI6_AMPAM</name>
<organism evidence="16 17">
    <name type="scientific">Amphibalanus amphitrite</name>
    <name type="common">Striped barnacle</name>
    <name type="synonym">Balanus amphitrite</name>
    <dbReference type="NCBI Taxonomy" id="1232801"/>
    <lineage>
        <taxon>Eukaryota</taxon>
        <taxon>Metazoa</taxon>
        <taxon>Ecdysozoa</taxon>
        <taxon>Arthropoda</taxon>
        <taxon>Crustacea</taxon>
        <taxon>Multicrustacea</taxon>
        <taxon>Cirripedia</taxon>
        <taxon>Thoracica</taxon>
        <taxon>Thoracicalcarea</taxon>
        <taxon>Balanomorpha</taxon>
        <taxon>Balanoidea</taxon>
        <taxon>Balanidae</taxon>
        <taxon>Amphibalaninae</taxon>
        <taxon>Amphibalanus</taxon>
    </lineage>
</organism>
<gene>
    <name evidence="16" type="primary">pyx_8</name>
    <name evidence="16" type="ORF">FJT64_002655</name>
</gene>
<evidence type="ECO:0000256" key="2">
    <source>
        <dbReference type="ARBA" id="ARBA00022448"/>
    </source>
</evidence>
<dbReference type="PANTHER" id="PTHR47143">
    <property type="entry name" value="TRANSIENT RECEPTOR POTENTIAL CATION CHANNEL PROTEIN PAINLESS"/>
    <property type="match status" value="1"/>
</dbReference>
<proteinExistence type="predicted"/>
<evidence type="ECO:0000256" key="11">
    <source>
        <dbReference type="ARBA" id="ARBA00023303"/>
    </source>
</evidence>
<keyword evidence="7 12" id="KW-0040">ANK repeat</keyword>
<feature type="compositionally biased region" description="Low complexity" evidence="13">
    <location>
        <begin position="742"/>
        <end position="757"/>
    </location>
</feature>
<feature type="transmembrane region" description="Helical" evidence="14">
    <location>
        <begin position="393"/>
        <end position="410"/>
    </location>
</feature>
<keyword evidence="5" id="KW-0677">Repeat</keyword>
<feature type="transmembrane region" description="Helical" evidence="14">
    <location>
        <begin position="530"/>
        <end position="552"/>
    </location>
</feature>
<dbReference type="PANTHER" id="PTHR47143:SF1">
    <property type="entry name" value="ION_TRANS DOMAIN-CONTAINING PROTEIN"/>
    <property type="match status" value="1"/>
</dbReference>
<dbReference type="PROSITE" id="PS50088">
    <property type="entry name" value="ANK_REPEAT"/>
    <property type="match status" value="2"/>
</dbReference>
<dbReference type="Pfam" id="PF12796">
    <property type="entry name" value="Ank_2"/>
    <property type="match status" value="1"/>
</dbReference>
<keyword evidence="11" id="KW-0407">Ion channel</keyword>
<evidence type="ECO:0000256" key="10">
    <source>
        <dbReference type="ARBA" id="ARBA00023180"/>
    </source>
</evidence>
<evidence type="ECO:0000256" key="7">
    <source>
        <dbReference type="ARBA" id="ARBA00023043"/>
    </source>
</evidence>
<dbReference type="InterPro" id="IPR052076">
    <property type="entry name" value="TRP_cation_channel"/>
</dbReference>
<accession>A0A6A4WFI6</accession>
<dbReference type="SMART" id="SM00248">
    <property type="entry name" value="ANK"/>
    <property type="match status" value="4"/>
</dbReference>
<dbReference type="EMBL" id="VIIS01000814">
    <property type="protein sequence ID" value="KAF0304763.1"/>
    <property type="molecule type" value="Genomic_DNA"/>
</dbReference>
<evidence type="ECO:0000256" key="9">
    <source>
        <dbReference type="ARBA" id="ARBA00023136"/>
    </source>
</evidence>
<dbReference type="OrthoDB" id="6355524at2759"/>
<keyword evidence="3" id="KW-0716">Sensory transduction</keyword>
<evidence type="ECO:0000256" key="8">
    <source>
        <dbReference type="ARBA" id="ARBA00023065"/>
    </source>
</evidence>
<dbReference type="Gene3D" id="1.25.40.20">
    <property type="entry name" value="Ankyrin repeat-containing domain"/>
    <property type="match status" value="2"/>
</dbReference>
<comment type="subcellular location">
    <subcellularLocation>
        <location evidence="1">Membrane</location>
        <topology evidence="1">Multi-pass membrane protein</topology>
    </subcellularLocation>
</comment>
<evidence type="ECO:0000256" key="12">
    <source>
        <dbReference type="PROSITE-ProRule" id="PRU00023"/>
    </source>
</evidence>
<feature type="transmembrane region" description="Helical" evidence="14">
    <location>
        <begin position="355"/>
        <end position="373"/>
    </location>
</feature>
<reference evidence="16 17" key="1">
    <citation type="submission" date="2019-07" db="EMBL/GenBank/DDBJ databases">
        <title>Draft genome assembly of a fouling barnacle, Amphibalanus amphitrite (Darwin, 1854): The first reference genome for Thecostraca.</title>
        <authorList>
            <person name="Kim W."/>
        </authorList>
    </citation>
    <scope>NUCLEOTIDE SEQUENCE [LARGE SCALE GENOMIC DNA]</scope>
    <source>
        <strain evidence="16">SNU_AA5</strain>
        <tissue evidence="16">Soma without cirri and trophi</tissue>
    </source>
</reference>
<evidence type="ECO:0000256" key="4">
    <source>
        <dbReference type="ARBA" id="ARBA00022692"/>
    </source>
</evidence>
<keyword evidence="4 14" id="KW-0812">Transmembrane</keyword>
<dbReference type="GO" id="GO:0005216">
    <property type="term" value="F:monoatomic ion channel activity"/>
    <property type="evidence" value="ECO:0007669"/>
    <property type="project" value="InterPro"/>
</dbReference>
<feature type="region of interest" description="Disordered" evidence="13">
    <location>
        <begin position="726"/>
        <end position="885"/>
    </location>
</feature>
<feature type="transmembrane region" description="Helical" evidence="14">
    <location>
        <begin position="653"/>
        <end position="674"/>
    </location>
</feature>
<feature type="compositionally biased region" description="Basic and acidic residues" evidence="13">
    <location>
        <begin position="843"/>
        <end position="854"/>
    </location>
</feature>
<keyword evidence="9 14" id="KW-0472">Membrane</keyword>